<keyword evidence="2" id="KW-0255">Endonuclease</keyword>
<gene>
    <name evidence="2" type="ORF">AWM70_06585</name>
</gene>
<dbReference type="InterPro" id="IPR052906">
    <property type="entry name" value="Type_IV_Methyl-Rstrct_Enzyme"/>
</dbReference>
<dbReference type="PANTHER" id="PTHR30015:SF6">
    <property type="entry name" value="SLL1429 PROTEIN"/>
    <property type="match status" value="1"/>
</dbReference>
<keyword evidence="2" id="KW-0540">Nuclease</keyword>
<evidence type="ECO:0000259" key="1">
    <source>
        <dbReference type="Pfam" id="PF04471"/>
    </source>
</evidence>
<dbReference type="KEGG" id="pyg:AWM70_06585"/>
<name>A0A1B1N6R3_9BACL</name>
<dbReference type="SUPFAM" id="SSF52980">
    <property type="entry name" value="Restriction endonuclease-like"/>
    <property type="match status" value="1"/>
</dbReference>
<dbReference type="OrthoDB" id="9797274at2"/>
<keyword evidence="3" id="KW-1185">Reference proteome</keyword>
<dbReference type="GO" id="GO:0015666">
    <property type="term" value="F:restriction endodeoxyribonuclease activity"/>
    <property type="evidence" value="ECO:0007669"/>
    <property type="project" value="TreeGrafter"/>
</dbReference>
<dbReference type="AlphaFoldDB" id="A0A1B1N6R3"/>
<dbReference type="Gene3D" id="3.40.1350.10">
    <property type="match status" value="1"/>
</dbReference>
<evidence type="ECO:0000313" key="3">
    <source>
        <dbReference type="Proteomes" id="UP000092573"/>
    </source>
</evidence>
<reference evidence="2 3" key="1">
    <citation type="submission" date="2016-01" db="EMBL/GenBank/DDBJ databases">
        <title>Complete Genome Sequence of Paenibacillus yonginensis DCY84, a novel Plant Growth-Promoting Bacteria with Elicitation of Induced Systemic Resistance.</title>
        <authorList>
            <person name="Kim Y.J."/>
            <person name="Yang D.C."/>
            <person name="Sukweenadhi J."/>
        </authorList>
    </citation>
    <scope>NUCLEOTIDE SEQUENCE [LARGE SCALE GENOMIC DNA]</scope>
    <source>
        <strain evidence="2 3">DCY84</strain>
    </source>
</reference>
<keyword evidence="2" id="KW-0378">Hydrolase</keyword>
<dbReference type="InterPro" id="IPR011335">
    <property type="entry name" value="Restrct_endonuc-II-like"/>
</dbReference>
<dbReference type="EMBL" id="CP014167">
    <property type="protein sequence ID" value="ANS77121.1"/>
    <property type="molecule type" value="Genomic_DNA"/>
</dbReference>
<protein>
    <submittedName>
        <fullName evidence="2">Restriction endonuclease</fullName>
    </submittedName>
</protein>
<organism evidence="2 3">
    <name type="scientific">Paenibacillus yonginensis</name>
    <dbReference type="NCBI Taxonomy" id="1462996"/>
    <lineage>
        <taxon>Bacteria</taxon>
        <taxon>Bacillati</taxon>
        <taxon>Bacillota</taxon>
        <taxon>Bacilli</taxon>
        <taxon>Bacillales</taxon>
        <taxon>Paenibacillaceae</taxon>
        <taxon>Paenibacillus</taxon>
    </lineage>
</organism>
<dbReference type="GO" id="GO:0009307">
    <property type="term" value="P:DNA restriction-modification system"/>
    <property type="evidence" value="ECO:0007669"/>
    <property type="project" value="InterPro"/>
</dbReference>
<dbReference type="Pfam" id="PF04471">
    <property type="entry name" value="Mrr_cat"/>
    <property type="match status" value="1"/>
</dbReference>
<proteinExistence type="predicted"/>
<dbReference type="Proteomes" id="UP000092573">
    <property type="component" value="Chromosome"/>
</dbReference>
<dbReference type="PANTHER" id="PTHR30015">
    <property type="entry name" value="MRR RESTRICTION SYSTEM PROTEIN"/>
    <property type="match status" value="1"/>
</dbReference>
<feature type="domain" description="Restriction endonuclease type IV Mrr" evidence="1">
    <location>
        <begin position="30"/>
        <end position="139"/>
    </location>
</feature>
<dbReference type="GO" id="GO:0003677">
    <property type="term" value="F:DNA binding"/>
    <property type="evidence" value="ECO:0007669"/>
    <property type="project" value="InterPro"/>
</dbReference>
<dbReference type="InterPro" id="IPR007560">
    <property type="entry name" value="Restrct_endonuc_IV_Mrr"/>
</dbReference>
<dbReference type="InterPro" id="IPR011856">
    <property type="entry name" value="tRNA_endonuc-like_dom_sf"/>
</dbReference>
<accession>A0A1B1N6R3</accession>
<evidence type="ECO:0000313" key="2">
    <source>
        <dbReference type="EMBL" id="ANS77121.1"/>
    </source>
</evidence>
<sequence length="159" mass="17546">MLGVGVAIGVIIYVAVSKVAKLKRSGIAEIDKMDGYQFEKFLGHLFRSQGYKAEVTQSSGDFGADLVLTKDGIRIVVQAKRYSKNVGLKAVQEAHSAMAHYSASEAWVVSNADYTDQAYKLARSNHVRLINRDQLIEMLLDMHSTKSKSKRTPAQNANL</sequence>